<evidence type="ECO:0000313" key="3">
    <source>
        <dbReference type="EMBL" id="KAF9892616.1"/>
    </source>
</evidence>
<accession>A0AAD4GX84</accession>
<reference evidence="3" key="2">
    <citation type="submission" date="2020-02" db="EMBL/GenBank/DDBJ databases">
        <authorList>
            <person name="Gilchrist C.L.M."/>
            <person name="Chooi Y.-H."/>
        </authorList>
    </citation>
    <scope>NUCLEOTIDE SEQUENCE</scope>
    <source>
        <strain evidence="3">MST-FP2251</strain>
    </source>
</reference>
<protein>
    <recommendedName>
        <fullName evidence="2">DUF7136 domain-containing protein</fullName>
    </recommendedName>
</protein>
<sequence length="271" mass="30597">MYVSFRWLASLSTLVATAHAAIEAVEVDLIFPRNDTYSPSYDFPLVFAVQNAQHAELLNIYLRYQIRWGDFRNNYTYGWTDLLWANWSSADPYFAFDFFNLNRTEYWRLDWQLRWQSCDEKGLGDGLFTHHHAGRQFFKTDDSAPKDVDVDLVATTADATCPNNLNGVMINVTDTIMQLPPNVLRRDRDTCILTVNSTDSTTSTTPDPCRAVMDEKAVASFTAARREKQCDPLLSANPPEDCPAGNGALHSVVRTVSSFWAAFGVLGFVLL</sequence>
<reference evidence="3" key="1">
    <citation type="journal article" date="2019" name="Beilstein J. Org. Chem.">
        <title>Nanangenines: drimane sesquiterpenoids as the dominant metabolite cohort of a novel Australian fungus, Aspergillus nanangensis.</title>
        <authorList>
            <person name="Lacey H.J."/>
            <person name="Gilchrist C.L.M."/>
            <person name="Crombie A."/>
            <person name="Kalaitzis J.A."/>
            <person name="Vuong D."/>
            <person name="Rutledge P.J."/>
            <person name="Turner P."/>
            <person name="Pitt J.I."/>
            <person name="Lacey E."/>
            <person name="Chooi Y.H."/>
            <person name="Piggott A.M."/>
        </authorList>
    </citation>
    <scope>NUCLEOTIDE SEQUENCE</scope>
    <source>
        <strain evidence="3">MST-FP2251</strain>
    </source>
</reference>
<keyword evidence="1" id="KW-0732">Signal</keyword>
<evidence type="ECO:0000259" key="2">
    <source>
        <dbReference type="Pfam" id="PF23584"/>
    </source>
</evidence>
<organism evidence="3 4">
    <name type="scientific">Aspergillus nanangensis</name>
    <dbReference type="NCBI Taxonomy" id="2582783"/>
    <lineage>
        <taxon>Eukaryota</taxon>
        <taxon>Fungi</taxon>
        <taxon>Dikarya</taxon>
        <taxon>Ascomycota</taxon>
        <taxon>Pezizomycotina</taxon>
        <taxon>Eurotiomycetes</taxon>
        <taxon>Eurotiomycetidae</taxon>
        <taxon>Eurotiales</taxon>
        <taxon>Aspergillaceae</taxon>
        <taxon>Aspergillus</taxon>
        <taxon>Aspergillus subgen. Circumdati</taxon>
    </lineage>
</organism>
<evidence type="ECO:0000313" key="4">
    <source>
        <dbReference type="Proteomes" id="UP001194746"/>
    </source>
</evidence>
<keyword evidence="4" id="KW-1185">Reference proteome</keyword>
<feature type="domain" description="DUF7136" evidence="2">
    <location>
        <begin position="23"/>
        <end position="242"/>
    </location>
</feature>
<comment type="caution">
    <text evidence="3">The sequence shown here is derived from an EMBL/GenBank/DDBJ whole genome shotgun (WGS) entry which is preliminary data.</text>
</comment>
<dbReference type="AlphaFoldDB" id="A0AAD4GX84"/>
<feature type="signal peptide" evidence="1">
    <location>
        <begin position="1"/>
        <end position="20"/>
    </location>
</feature>
<evidence type="ECO:0000256" key="1">
    <source>
        <dbReference type="SAM" id="SignalP"/>
    </source>
</evidence>
<gene>
    <name evidence="3" type="ORF">FE257_001018</name>
</gene>
<dbReference type="Pfam" id="PF23584">
    <property type="entry name" value="DUF7136"/>
    <property type="match status" value="1"/>
</dbReference>
<name>A0AAD4GX84_ASPNN</name>
<dbReference type="Proteomes" id="UP001194746">
    <property type="component" value="Unassembled WGS sequence"/>
</dbReference>
<dbReference type="EMBL" id="VCAU01000011">
    <property type="protein sequence ID" value="KAF9892616.1"/>
    <property type="molecule type" value="Genomic_DNA"/>
</dbReference>
<feature type="chain" id="PRO_5041955475" description="DUF7136 domain-containing protein" evidence="1">
    <location>
        <begin position="21"/>
        <end position="271"/>
    </location>
</feature>
<proteinExistence type="predicted"/>
<dbReference type="InterPro" id="IPR055560">
    <property type="entry name" value="DUF7136"/>
</dbReference>